<keyword evidence="4" id="KW-0690">Ribosome biogenesis</keyword>
<dbReference type="Gene3D" id="2.40.10.230">
    <property type="entry name" value="Probable tRNA pseudouridine synthase domain"/>
    <property type="match status" value="1"/>
</dbReference>
<accession>A0A507QV10</accession>
<dbReference type="EMBL" id="VIFY01000053">
    <property type="protein sequence ID" value="TQB72969.1"/>
    <property type="molecule type" value="Genomic_DNA"/>
</dbReference>
<dbReference type="GO" id="GO:0001522">
    <property type="term" value="P:pseudouridine synthesis"/>
    <property type="evidence" value="ECO:0007669"/>
    <property type="project" value="InterPro"/>
</dbReference>
<keyword evidence="5" id="KW-0698">rRNA processing</keyword>
<evidence type="ECO:0000256" key="4">
    <source>
        <dbReference type="ARBA" id="ARBA00022517"/>
    </source>
</evidence>
<feature type="compositionally biased region" description="Low complexity" evidence="10">
    <location>
        <begin position="572"/>
        <end position="588"/>
    </location>
</feature>
<sequence>MNTTPPVPVPDLASTPADSTSDFYNTPWPTGTPARDGKIENVQPQSENDSVKSPKPATQIPGLNLVNDKLTVQQPSNNEPIAPSEAAGQDNSTDSILGNQEHEIHEAVSNAERTMYLEGSATVQQTQGDFSKLDIAGHSGDASNIGPTSALEGSLETSETEQGKPQATGLSTVDAMETEPTIIQRVREEANGQQPDGSANNANTKETSETGEGGDHPEWEIDSSPYESSSDDSSTDSSDDSDEDDEDYPILSPEEQARILMQAELGSDDEGEGKGKTGHVKTTNELPEEVLPIPDITVTPDMNITLLGTVSAVVENAVLIEANISGEYQVLESGSLLCFEDRSIAGVVSETLGRVEQPLYTVLYSTPVEIEERGVSKGKVIYYVDCHSTFVFTQPLKGIKGSDASNLHDEEIGEDEVEFSDDEAEAEYKRKMKQKRQEKKEAKYGRGGAQKTRRGAPGPSKLSQTELNYDDGAANEDGYTPLARPRNLHELMGHQEAPVEGSQYSGRGNFRGDRGRGRGSDRSRGNRGRGGRGESWQSREDSHSHQQNQQPPVDSLPRRPTYGQPTYPPNMQPAYSASQQSPSYQPQPYMLGSVPAQFPFQFPYPQAYQQPNLYQQFPAGAHVNPAFLAALQQQQLQQQQQYQQQAQQTQNPASGFDQVKAQLDLLRQLSGGGNQGPRPT</sequence>
<dbReference type="InterPro" id="IPR009000">
    <property type="entry name" value="Transl_B-barrel_sf"/>
</dbReference>
<feature type="compositionally biased region" description="Acidic residues" evidence="10">
    <location>
        <begin position="411"/>
        <end position="425"/>
    </location>
</feature>
<gene>
    <name evidence="11" type="ORF">MPDQ_006305</name>
</gene>
<evidence type="ECO:0000256" key="6">
    <source>
        <dbReference type="ARBA" id="ARBA00022553"/>
    </source>
</evidence>
<name>A0A507QV10_MONPU</name>
<feature type="compositionally biased region" description="Basic and acidic residues" evidence="10">
    <location>
        <begin position="510"/>
        <end position="524"/>
    </location>
</feature>
<feature type="compositionally biased region" description="Low complexity" evidence="10">
    <location>
        <begin position="635"/>
        <end position="650"/>
    </location>
</feature>
<keyword evidence="7" id="KW-0694">RNA-binding</keyword>
<feature type="region of interest" description="Disordered" evidence="10">
    <location>
        <begin position="496"/>
        <end position="588"/>
    </location>
</feature>
<keyword evidence="6" id="KW-0597">Phosphoprotein</keyword>
<keyword evidence="12" id="KW-1185">Reference proteome</keyword>
<dbReference type="AlphaFoldDB" id="A0A507QV10"/>
<reference evidence="11 12" key="1">
    <citation type="submission" date="2019-06" db="EMBL/GenBank/DDBJ databases">
        <title>Wine fermentation using esterase from Monascus purpureus.</title>
        <authorList>
            <person name="Geng C."/>
            <person name="Zhang Y."/>
        </authorList>
    </citation>
    <scope>NUCLEOTIDE SEQUENCE [LARGE SCALE GENOMIC DNA]</scope>
    <source>
        <strain evidence="11">HQ1</strain>
    </source>
</reference>
<keyword evidence="8" id="KW-0539">Nucleus</keyword>
<feature type="region of interest" description="Disordered" evidence="10">
    <location>
        <begin position="128"/>
        <end position="248"/>
    </location>
</feature>
<dbReference type="InterPro" id="IPR038664">
    <property type="entry name" value="Gar1/Naf1_Cbf5-bd_sf"/>
</dbReference>
<feature type="region of interest" description="Disordered" evidence="10">
    <location>
        <begin position="409"/>
        <end position="482"/>
    </location>
</feature>
<evidence type="ECO:0000256" key="9">
    <source>
        <dbReference type="ARBA" id="ARBA00076743"/>
    </source>
</evidence>
<organism evidence="11 12">
    <name type="scientific">Monascus purpureus</name>
    <name type="common">Red mold</name>
    <name type="synonym">Monascus anka</name>
    <dbReference type="NCBI Taxonomy" id="5098"/>
    <lineage>
        <taxon>Eukaryota</taxon>
        <taxon>Fungi</taxon>
        <taxon>Dikarya</taxon>
        <taxon>Ascomycota</taxon>
        <taxon>Pezizomycotina</taxon>
        <taxon>Eurotiomycetes</taxon>
        <taxon>Eurotiomycetidae</taxon>
        <taxon>Eurotiales</taxon>
        <taxon>Aspergillaceae</taxon>
        <taxon>Monascus</taxon>
    </lineage>
</organism>
<dbReference type="GO" id="GO:0000493">
    <property type="term" value="P:box H/ACA snoRNP assembly"/>
    <property type="evidence" value="ECO:0007669"/>
    <property type="project" value="InterPro"/>
</dbReference>
<protein>
    <recommendedName>
        <fullName evidence="3">H/ACA ribonucleoprotein complex non-core subunit NAF1</fullName>
    </recommendedName>
    <alternativeName>
        <fullName evidence="9">Nuclear assembly factor 1</fullName>
    </alternativeName>
</protein>
<evidence type="ECO:0000256" key="8">
    <source>
        <dbReference type="ARBA" id="ARBA00023242"/>
    </source>
</evidence>
<evidence type="ECO:0000256" key="10">
    <source>
        <dbReference type="SAM" id="MobiDB-lite"/>
    </source>
</evidence>
<dbReference type="GO" id="GO:0005732">
    <property type="term" value="C:sno(s)RNA-containing ribonucleoprotein complex"/>
    <property type="evidence" value="ECO:0007669"/>
    <property type="project" value="InterPro"/>
</dbReference>
<evidence type="ECO:0000313" key="12">
    <source>
        <dbReference type="Proteomes" id="UP000319663"/>
    </source>
</evidence>
<comment type="similarity">
    <text evidence="2">Belongs to the NAF1 family.</text>
</comment>
<evidence type="ECO:0000313" key="11">
    <source>
        <dbReference type="EMBL" id="TQB72969.1"/>
    </source>
</evidence>
<proteinExistence type="inferred from homology"/>
<dbReference type="InterPro" id="IPR007504">
    <property type="entry name" value="H/ACA_rnp_Gar1/Naf1"/>
</dbReference>
<dbReference type="Proteomes" id="UP000319663">
    <property type="component" value="Unassembled WGS sequence"/>
</dbReference>
<dbReference type="OrthoDB" id="21550at2759"/>
<feature type="compositionally biased region" description="Polar residues" evidence="10">
    <location>
        <begin position="16"/>
        <end position="29"/>
    </location>
</feature>
<evidence type="ECO:0000256" key="7">
    <source>
        <dbReference type="ARBA" id="ARBA00022884"/>
    </source>
</evidence>
<dbReference type="SUPFAM" id="SSF50447">
    <property type="entry name" value="Translation proteins"/>
    <property type="match status" value="1"/>
</dbReference>
<dbReference type="STRING" id="5098.A0A507QV10"/>
<feature type="compositionally biased region" description="Polar residues" evidence="10">
    <location>
        <begin position="70"/>
        <end position="79"/>
    </location>
</feature>
<feature type="region of interest" description="Disordered" evidence="10">
    <location>
        <begin position="1"/>
        <end position="113"/>
    </location>
</feature>
<evidence type="ECO:0000256" key="3">
    <source>
        <dbReference type="ARBA" id="ARBA00021438"/>
    </source>
</evidence>
<dbReference type="GO" id="GO:0003723">
    <property type="term" value="F:RNA binding"/>
    <property type="evidence" value="ECO:0007669"/>
    <property type="project" value="UniProtKB-KW"/>
</dbReference>
<comment type="subcellular location">
    <subcellularLocation>
        <location evidence="1">Nucleus</location>
    </subcellularLocation>
</comment>
<dbReference type="PANTHER" id="PTHR31633:SF1">
    <property type="entry name" value="H_ACA RIBONUCLEOPROTEIN COMPLEX NON-CORE SUBUNIT NAF1"/>
    <property type="match status" value="1"/>
</dbReference>
<feature type="compositionally biased region" description="Polar residues" evidence="10">
    <location>
        <begin position="191"/>
        <end position="205"/>
    </location>
</feature>
<dbReference type="InterPro" id="IPR040309">
    <property type="entry name" value="Naf1"/>
</dbReference>
<feature type="region of interest" description="Disordered" evidence="10">
    <location>
        <begin position="635"/>
        <end position="659"/>
    </location>
</feature>
<evidence type="ECO:0000256" key="2">
    <source>
        <dbReference type="ARBA" id="ARBA00009801"/>
    </source>
</evidence>
<dbReference type="GO" id="GO:0005634">
    <property type="term" value="C:nucleus"/>
    <property type="evidence" value="ECO:0007669"/>
    <property type="project" value="UniProtKB-SubCell"/>
</dbReference>
<dbReference type="FunFam" id="2.40.10.230:FF:000002">
    <property type="entry name" value="H/ACA ribonucleoprotein complex non-core subunit NAF1"/>
    <property type="match status" value="1"/>
</dbReference>
<feature type="compositionally biased region" description="Acidic residues" evidence="10">
    <location>
        <begin position="229"/>
        <end position="248"/>
    </location>
</feature>
<evidence type="ECO:0000256" key="5">
    <source>
        <dbReference type="ARBA" id="ARBA00022552"/>
    </source>
</evidence>
<dbReference type="Pfam" id="PF04410">
    <property type="entry name" value="Gar1"/>
    <property type="match status" value="1"/>
</dbReference>
<evidence type="ECO:0000256" key="1">
    <source>
        <dbReference type="ARBA" id="ARBA00004123"/>
    </source>
</evidence>
<dbReference type="PANTHER" id="PTHR31633">
    <property type="entry name" value="H/ACA RIBONUCLEOPROTEIN COMPLEX NON-CORE SUBUNIT NAF1"/>
    <property type="match status" value="1"/>
</dbReference>
<dbReference type="GO" id="GO:0006364">
    <property type="term" value="P:rRNA processing"/>
    <property type="evidence" value="ECO:0007669"/>
    <property type="project" value="UniProtKB-KW"/>
</dbReference>
<feature type="compositionally biased region" description="Polar residues" evidence="10">
    <location>
        <begin position="89"/>
        <end position="98"/>
    </location>
</feature>
<comment type="caution">
    <text evidence="11">The sequence shown here is derived from an EMBL/GenBank/DDBJ whole genome shotgun (WGS) entry which is preliminary data.</text>
</comment>